<comment type="caution">
    <text evidence="2">The sequence shown here is derived from an EMBL/GenBank/DDBJ whole genome shotgun (WGS) entry which is preliminary data.</text>
</comment>
<organism evidence="2 3">
    <name type="scientific">Pedobacter cryoconitis</name>
    <dbReference type="NCBI Taxonomy" id="188932"/>
    <lineage>
        <taxon>Bacteria</taxon>
        <taxon>Pseudomonadati</taxon>
        <taxon>Bacteroidota</taxon>
        <taxon>Sphingobacteriia</taxon>
        <taxon>Sphingobacteriales</taxon>
        <taxon>Sphingobacteriaceae</taxon>
        <taxon>Pedobacter</taxon>
    </lineage>
</organism>
<dbReference type="EMBL" id="JACHCE010000004">
    <property type="protein sequence ID" value="MBB5637107.1"/>
    <property type="molecule type" value="Genomic_DNA"/>
</dbReference>
<sequence>MDVQPLGIKTGIYSIRRLREDEANLYKFMRLEAIQMEPAMFRCTTPAETDLTDAEWVERVKDPRSVFGLFANDELIGLTSILLLNEHEGYLGQSYIREPYRGKGLSALLYQVRMARAAELQLTRLSVSHRESNIASKAANQRFGFRYSRRETCNWQDGTTEDVIYYTLDL</sequence>
<dbReference type="SUPFAM" id="SSF55729">
    <property type="entry name" value="Acyl-CoA N-acyltransferases (Nat)"/>
    <property type="match status" value="1"/>
</dbReference>
<dbReference type="RefSeq" id="WP_183882993.1">
    <property type="nucleotide sequence ID" value="NZ_JACHCE010000004.1"/>
</dbReference>
<keyword evidence="2" id="KW-0808">Transferase</keyword>
<accession>A0A7W8ZN77</accession>
<name>A0A7W8ZN77_9SPHI</name>
<proteinExistence type="predicted"/>
<dbReference type="Gene3D" id="3.40.630.30">
    <property type="match status" value="1"/>
</dbReference>
<dbReference type="GO" id="GO:0016747">
    <property type="term" value="F:acyltransferase activity, transferring groups other than amino-acyl groups"/>
    <property type="evidence" value="ECO:0007669"/>
    <property type="project" value="InterPro"/>
</dbReference>
<gene>
    <name evidence="2" type="ORF">HDE68_003020</name>
</gene>
<protein>
    <submittedName>
        <fullName evidence="2">RimJ/RimL family protein N-acetyltransferase</fullName>
    </submittedName>
</protein>
<dbReference type="InterPro" id="IPR000182">
    <property type="entry name" value="GNAT_dom"/>
</dbReference>
<reference evidence="2 3" key="1">
    <citation type="submission" date="2020-08" db="EMBL/GenBank/DDBJ databases">
        <title>Genomic Encyclopedia of Type Strains, Phase IV (KMG-V): Genome sequencing to study the core and pangenomes of soil and plant-associated prokaryotes.</title>
        <authorList>
            <person name="Whitman W."/>
        </authorList>
    </citation>
    <scope>NUCLEOTIDE SEQUENCE [LARGE SCALE GENOMIC DNA]</scope>
    <source>
        <strain evidence="2 3">S3M1</strain>
    </source>
</reference>
<dbReference type="PROSITE" id="PS51186">
    <property type="entry name" value="GNAT"/>
    <property type="match status" value="1"/>
</dbReference>
<evidence type="ECO:0000259" key="1">
    <source>
        <dbReference type="PROSITE" id="PS51186"/>
    </source>
</evidence>
<dbReference type="AlphaFoldDB" id="A0A7W8ZN77"/>
<evidence type="ECO:0000313" key="2">
    <source>
        <dbReference type="EMBL" id="MBB5637107.1"/>
    </source>
</evidence>
<dbReference type="InterPro" id="IPR016181">
    <property type="entry name" value="Acyl_CoA_acyltransferase"/>
</dbReference>
<feature type="domain" description="N-acetyltransferase" evidence="1">
    <location>
        <begin position="13"/>
        <end position="170"/>
    </location>
</feature>
<dbReference type="CDD" id="cd04301">
    <property type="entry name" value="NAT_SF"/>
    <property type="match status" value="1"/>
</dbReference>
<dbReference type="Proteomes" id="UP000537204">
    <property type="component" value="Unassembled WGS sequence"/>
</dbReference>
<dbReference type="Pfam" id="PF00583">
    <property type="entry name" value="Acetyltransf_1"/>
    <property type="match status" value="1"/>
</dbReference>
<evidence type="ECO:0000313" key="3">
    <source>
        <dbReference type="Proteomes" id="UP000537204"/>
    </source>
</evidence>